<accession>A0A5A7PDL7</accession>
<dbReference type="OrthoDB" id="914287at2759"/>
<comment type="caution">
    <text evidence="4">The sequence shown here is derived from an EMBL/GenBank/DDBJ whole genome shotgun (WGS) entry which is preliminary data.</text>
</comment>
<evidence type="ECO:0000313" key="4">
    <source>
        <dbReference type="EMBL" id="GER30889.1"/>
    </source>
</evidence>
<dbReference type="InterPro" id="IPR007592">
    <property type="entry name" value="GEBP"/>
</dbReference>
<dbReference type="GO" id="GO:0006355">
    <property type="term" value="P:regulation of DNA-templated transcription"/>
    <property type="evidence" value="ECO:0007669"/>
    <property type="project" value="InterPro"/>
</dbReference>
<feature type="region of interest" description="Disordered" evidence="2">
    <location>
        <begin position="1"/>
        <end position="96"/>
    </location>
</feature>
<evidence type="ECO:0000256" key="1">
    <source>
        <dbReference type="ARBA" id="ARBA00010820"/>
    </source>
</evidence>
<feature type="domain" description="Glabrous enhancer-binding protein-like DBD" evidence="3">
    <location>
        <begin position="103"/>
        <end position="192"/>
    </location>
</feature>
<feature type="compositionally biased region" description="Basic and acidic residues" evidence="2">
    <location>
        <begin position="18"/>
        <end position="37"/>
    </location>
</feature>
<name>A0A5A7PDL7_STRAF</name>
<comment type="similarity">
    <text evidence="1">Belongs to the GeBP family.</text>
</comment>
<dbReference type="AlphaFoldDB" id="A0A5A7PDL7"/>
<protein>
    <submittedName>
        <fullName evidence="4">DNA-binding storekeeper protein-relatedtranscriptional regulator</fullName>
    </submittedName>
</protein>
<proteinExistence type="inferred from homology"/>
<organism evidence="4 5">
    <name type="scientific">Striga asiatica</name>
    <name type="common">Asiatic witchweed</name>
    <name type="synonym">Buchnera asiatica</name>
    <dbReference type="NCBI Taxonomy" id="4170"/>
    <lineage>
        <taxon>Eukaryota</taxon>
        <taxon>Viridiplantae</taxon>
        <taxon>Streptophyta</taxon>
        <taxon>Embryophyta</taxon>
        <taxon>Tracheophyta</taxon>
        <taxon>Spermatophyta</taxon>
        <taxon>Magnoliopsida</taxon>
        <taxon>eudicotyledons</taxon>
        <taxon>Gunneridae</taxon>
        <taxon>Pentapetalae</taxon>
        <taxon>asterids</taxon>
        <taxon>lamiids</taxon>
        <taxon>Lamiales</taxon>
        <taxon>Orobanchaceae</taxon>
        <taxon>Buchnereae</taxon>
        <taxon>Striga</taxon>
    </lineage>
</organism>
<dbReference type="PANTHER" id="PTHR31662">
    <property type="entry name" value="BNAANNG10740D PROTEIN-RELATED"/>
    <property type="match status" value="1"/>
</dbReference>
<dbReference type="PANTHER" id="PTHR31662:SF33">
    <property type="entry name" value="DNA-BINDING STOREKEEPER PROTEIN TRANSCRIPTIONAL REGULATOR-LIKE PROTEIN"/>
    <property type="match status" value="1"/>
</dbReference>
<dbReference type="GO" id="GO:0003677">
    <property type="term" value="F:DNA binding"/>
    <property type="evidence" value="ECO:0007669"/>
    <property type="project" value="UniProtKB-KW"/>
</dbReference>
<dbReference type="Pfam" id="PF04504">
    <property type="entry name" value="GeBP-like_DBD"/>
    <property type="match status" value="1"/>
</dbReference>
<dbReference type="GO" id="GO:0005634">
    <property type="term" value="C:nucleus"/>
    <property type="evidence" value="ECO:0007669"/>
    <property type="project" value="TreeGrafter"/>
</dbReference>
<feature type="compositionally biased region" description="Basic residues" evidence="2">
    <location>
        <begin position="8"/>
        <end position="17"/>
    </location>
</feature>
<dbReference type="InterPro" id="IPR053932">
    <property type="entry name" value="GeBP-like_DBD"/>
</dbReference>
<gene>
    <name evidence="4" type="ORF">STAS_06857</name>
</gene>
<sequence length="246" mass="28447">MAKIRDKSKPKKQRNQRHHSESKPKEREEPESEEKPKPPIKQQPNPVAQSESESESESEGKMKSKKPNPSESEEKSEKKRKPLPAGEAENSKKKNKIEQRSAFQRIWSQEDEIAVLKGLLEFQKDGRKCEDMGAFHEFIKNKLHMEVTKIQIQSKIRALKKKFNNNKNKEFKFKEDGGGGKESYELSKLVWGSELKPMSKESMNVVLVDDKEWKKLLVDETEAYISFQNVKIARANHLLSLIKSST</sequence>
<keyword evidence="5" id="KW-1185">Reference proteome</keyword>
<dbReference type="Proteomes" id="UP000325081">
    <property type="component" value="Unassembled WGS sequence"/>
</dbReference>
<evidence type="ECO:0000259" key="3">
    <source>
        <dbReference type="Pfam" id="PF04504"/>
    </source>
</evidence>
<keyword evidence="4" id="KW-0238">DNA-binding</keyword>
<dbReference type="EMBL" id="BKCP01004405">
    <property type="protein sequence ID" value="GER30889.1"/>
    <property type="molecule type" value="Genomic_DNA"/>
</dbReference>
<evidence type="ECO:0000256" key="2">
    <source>
        <dbReference type="SAM" id="MobiDB-lite"/>
    </source>
</evidence>
<evidence type="ECO:0000313" key="5">
    <source>
        <dbReference type="Proteomes" id="UP000325081"/>
    </source>
</evidence>
<reference evidence="5" key="1">
    <citation type="journal article" date="2019" name="Curr. Biol.">
        <title>Genome Sequence of Striga asiatica Provides Insight into the Evolution of Plant Parasitism.</title>
        <authorList>
            <person name="Yoshida S."/>
            <person name="Kim S."/>
            <person name="Wafula E.K."/>
            <person name="Tanskanen J."/>
            <person name="Kim Y.M."/>
            <person name="Honaas L."/>
            <person name="Yang Z."/>
            <person name="Spallek T."/>
            <person name="Conn C.E."/>
            <person name="Ichihashi Y."/>
            <person name="Cheong K."/>
            <person name="Cui S."/>
            <person name="Der J.P."/>
            <person name="Gundlach H."/>
            <person name="Jiao Y."/>
            <person name="Hori C."/>
            <person name="Ishida J.K."/>
            <person name="Kasahara H."/>
            <person name="Kiba T."/>
            <person name="Kim M.S."/>
            <person name="Koo N."/>
            <person name="Laohavisit A."/>
            <person name="Lee Y.H."/>
            <person name="Lumba S."/>
            <person name="McCourt P."/>
            <person name="Mortimer J.C."/>
            <person name="Mutuku J.M."/>
            <person name="Nomura T."/>
            <person name="Sasaki-Sekimoto Y."/>
            <person name="Seto Y."/>
            <person name="Wang Y."/>
            <person name="Wakatake T."/>
            <person name="Sakakibara H."/>
            <person name="Demura T."/>
            <person name="Yamaguchi S."/>
            <person name="Yoneyama K."/>
            <person name="Manabe R.I."/>
            <person name="Nelson D.C."/>
            <person name="Schulman A.H."/>
            <person name="Timko M.P."/>
            <person name="dePamphilis C.W."/>
            <person name="Choi D."/>
            <person name="Shirasu K."/>
        </authorList>
    </citation>
    <scope>NUCLEOTIDE SEQUENCE [LARGE SCALE GENOMIC DNA]</scope>
    <source>
        <strain evidence="5">cv. UVA1</strain>
    </source>
</reference>